<evidence type="ECO:0000313" key="2">
    <source>
        <dbReference type="EMBL" id="GCC45478.1"/>
    </source>
</evidence>
<feature type="region of interest" description="Disordered" evidence="1">
    <location>
        <begin position="27"/>
        <end position="119"/>
    </location>
</feature>
<feature type="compositionally biased region" description="Basic residues" evidence="1">
    <location>
        <begin position="49"/>
        <end position="63"/>
    </location>
</feature>
<name>A0A401TS76_CHIPU</name>
<evidence type="ECO:0000256" key="1">
    <source>
        <dbReference type="SAM" id="MobiDB-lite"/>
    </source>
</evidence>
<gene>
    <name evidence="2" type="ORF">chiPu_0029802</name>
</gene>
<organism evidence="2 3">
    <name type="scientific">Chiloscyllium punctatum</name>
    <name type="common">Brownbanded bambooshark</name>
    <name type="synonym">Hemiscyllium punctatum</name>
    <dbReference type="NCBI Taxonomy" id="137246"/>
    <lineage>
        <taxon>Eukaryota</taxon>
        <taxon>Metazoa</taxon>
        <taxon>Chordata</taxon>
        <taxon>Craniata</taxon>
        <taxon>Vertebrata</taxon>
        <taxon>Chondrichthyes</taxon>
        <taxon>Elasmobranchii</taxon>
        <taxon>Galeomorphii</taxon>
        <taxon>Galeoidea</taxon>
        <taxon>Orectolobiformes</taxon>
        <taxon>Hemiscylliidae</taxon>
        <taxon>Chiloscyllium</taxon>
    </lineage>
</organism>
<comment type="caution">
    <text evidence="2">The sequence shown here is derived from an EMBL/GenBank/DDBJ whole genome shotgun (WGS) entry which is preliminary data.</text>
</comment>
<sequence>MKPYLTLHHPASAQRYYSEFACHDVPARVPHGQGRRAEYGRGGDEDIRHRKQFQVRRCRHPDHGRRGTDDEFGNADVFPRFQGRNDRRRHQRNPPQRDRQVNALIGGRTMRGISRRTSL</sequence>
<dbReference type="EMBL" id="BEZZ01166363">
    <property type="protein sequence ID" value="GCC45478.1"/>
    <property type="molecule type" value="Genomic_DNA"/>
</dbReference>
<reference evidence="2 3" key="1">
    <citation type="journal article" date="2018" name="Nat. Ecol. Evol.">
        <title>Shark genomes provide insights into elasmobranch evolution and the origin of vertebrates.</title>
        <authorList>
            <person name="Hara Y"/>
            <person name="Yamaguchi K"/>
            <person name="Onimaru K"/>
            <person name="Kadota M"/>
            <person name="Koyanagi M"/>
            <person name="Keeley SD"/>
            <person name="Tatsumi K"/>
            <person name="Tanaka K"/>
            <person name="Motone F"/>
            <person name="Kageyama Y"/>
            <person name="Nozu R"/>
            <person name="Adachi N"/>
            <person name="Nishimura O"/>
            <person name="Nakagawa R"/>
            <person name="Tanegashima C"/>
            <person name="Kiyatake I"/>
            <person name="Matsumoto R"/>
            <person name="Murakumo K"/>
            <person name="Nishida K"/>
            <person name="Terakita A"/>
            <person name="Kuratani S"/>
            <person name="Sato K"/>
            <person name="Hyodo S Kuraku.S."/>
        </authorList>
    </citation>
    <scope>NUCLEOTIDE SEQUENCE [LARGE SCALE GENOMIC DNA]</scope>
</reference>
<dbReference type="Proteomes" id="UP000287033">
    <property type="component" value="Unassembled WGS sequence"/>
</dbReference>
<protein>
    <submittedName>
        <fullName evidence="2">Uncharacterized protein</fullName>
    </submittedName>
</protein>
<feature type="compositionally biased region" description="Basic and acidic residues" evidence="1">
    <location>
        <begin position="35"/>
        <end position="48"/>
    </location>
</feature>
<keyword evidence="3" id="KW-1185">Reference proteome</keyword>
<feature type="non-terminal residue" evidence="2">
    <location>
        <position position="119"/>
    </location>
</feature>
<evidence type="ECO:0000313" key="3">
    <source>
        <dbReference type="Proteomes" id="UP000287033"/>
    </source>
</evidence>
<dbReference type="AlphaFoldDB" id="A0A401TS76"/>
<proteinExistence type="predicted"/>
<accession>A0A401TS76</accession>